<dbReference type="GO" id="GO:0016020">
    <property type="term" value="C:membrane"/>
    <property type="evidence" value="ECO:0007669"/>
    <property type="project" value="UniProtKB-SubCell"/>
</dbReference>
<keyword evidence="5 9" id="KW-1133">Transmembrane helix</keyword>
<dbReference type="Pfam" id="PF13416">
    <property type="entry name" value="SBP_bac_8"/>
    <property type="match status" value="1"/>
</dbReference>
<keyword evidence="3 9" id="KW-0812">Transmembrane</keyword>
<comment type="subcellular location">
    <subcellularLocation>
        <location evidence="1">Membrane</location>
        <topology evidence="1">Multi-pass membrane protein</topology>
    </subcellularLocation>
</comment>
<evidence type="ECO:0000259" key="10">
    <source>
        <dbReference type="Pfam" id="PF00003"/>
    </source>
</evidence>
<evidence type="ECO:0000256" key="8">
    <source>
        <dbReference type="ARBA" id="ARBA00023288"/>
    </source>
</evidence>
<keyword evidence="6 9" id="KW-0472">Membrane</keyword>
<evidence type="ECO:0000256" key="3">
    <source>
        <dbReference type="ARBA" id="ARBA00022692"/>
    </source>
</evidence>
<dbReference type="Gene3D" id="3.40.190.10">
    <property type="entry name" value="Periplasmic binding protein-like II"/>
    <property type="match status" value="2"/>
</dbReference>
<reference evidence="11 12" key="2">
    <citation type="submission" date="2016-08" db="EMBL/GenBank/DDBJ databases">
        <title>Pervasive Adenine N6-methylation of Active Genes in Fungi.</title>
        <authorList>
            <consortium name="DOE Joint Genome Institute"/>
            <person name="Mondo S.J."/>
            <person name="Dannebaum R.O."/>
            <person name="Kuo R.C."/>
            <person name="Labutti K."/>
            <person name="Haridas S."/>
            <person name="Kuo A."/>
            <person name="Salamov A."/>
            <person name="Ahrendt S.R."/>
            <person name="Lipzen A."/>
            <person name="Sullivan W."/>
            <person name="Andreopoulos W.B."/>
            <person name="Clum A."/>
            <person name="Lindquist E."/>
            <person name="Daum C."/>
            <person name="Ramamoorthy G.K."/>
            <person name="Gryganskyi A."/>
            <person name="Culley D."/>
            <person name="Magnuson J.K."/>
            <person name="James T.Y."/>
            <person name="O'Malley M.A."/>
            <person name="Stajich J.E."/>
            <person name="Spatafora J.W."/>
            <person name="Visel A."/>
            <person name="Grigoriev I.V."/>
        </authorList>
    </citation>
    <scope>NUCLEOTIDE SEQUENCE [LARGE SCALE GENOMIC DNA]</scope>
    <source>
        <strain evidence="11 12">S4</strain>
    </source>
</reference>
<keyword evidence="4" id="KW-0732">Signal</keyword>
<dbReference type="OrthoDB" id="2154184at2759"/>
<dbReference type="Proteomes" id="UP000193944">
    <property type="component" value="Unassembled WGS sequence"/>
</dbReference>
<evidence type="ECO:0000256" key="5">
    <source>
        <dbReference type="ARBA" id="ARBA00022989"/>
    </source>
</evidence>
<feature type="transmembrane region" description="Helical" evidence="9">
    <location>
        <begin position="565"/>
        <end position="586"/>
    </location>
</feature>
<keyword evidence="2" id="KW-1003">Cell membrane</keyword>
<dbReference type="InterPro" id="IPR006059">
    <property type="entry name" value="SBP"/>
</dbReference>
<sequence>SNYIESLEFLFKSKSKTKYDLIIHDIVNTRELSKYFENLDSYLSKSHIERYINSLTEKTYLINGKTVALPIYLENSMLYSNKALLDEYNCSIPETWDELLNTTYYILNEVKKKDNEITGFAIDLTDSEGGFASYYEYIYSFREKVENPFPGIRDTEVEIAMETLKKIKDKLDDGGMQSNISGLMNCLNNSNCLFVKTWNNVEHNEDYVLSFLPGKKKGISGSCIGGYNIGMNKYISEDIKEKAATVIEYITSIEFQEDIVMNYGYQSASKDILDNESVCQNFKQCQNFKNSQLIMRPIDATEDYLQYSQKYRINLFNYLFENEDLKQCLQNIEYLTRIFYEERTSMSNKILTLIIGVTDLFMITTYCLSFTKRQRHKFRLLNGYYWFLYMFGLMLIMSFGFTGMGQLNNFKCRIRPFTLSVGYTLSNTLLLIRLIINFPQSGRSFVRFCEKHFLLSLVLSILIDITLNLLLFIDPYKVTVETDGVMLYNSCTLSSGMGHILLGFIFLYKILIGLAMIILVFVEWNIKEFKHDIRYITSTIFISVIAYILYAATNFIEIKGYKAQFIVPALVSYLYAISNYMLYFVARFFTKYSNNNDDTTIINIKNARYGAVSPKITNNTPISLEKHSSNTSINQCNGVVVVGPTQRRMSLMDHLVSLHNYGDEIKKTSDLNKHSNPSSMVNINVNVSGKKLSRSSLNNSSMNSSTDEVVISHRRLSQIGVIPENKIPKIISSSTEKISEDSFNEVSYPPRNRTRSVDNTNYTRNHRINSLSNNNGNNKKTLDTIKSCENLHSSRFSNNRIDSNVNVRSSTNLYPIKDNMPSQIISVYSDDNSQKMGSNNFLSINESVNMNHNSMETVSRISKKDKINASNNRLGIRHDKTFLSVNPSVFSAATTSFQSAKGDNESYMEDP</sequence>
<feature type="transmembrane region" description="Helical" evidence="9">
    <location>
        <begin position="350"/>
        <end position="371"/>
    </location>
</feature>
<feature type="transmembrane region" description="Helical" evidence="9">
    <location>
        <begin position="533"/>
        <end position="553"/>
    </location>
</feature>
<keyword evidence="7" id="KW-0564">Palmitate</keyword>
<dbReference type="Pfam" id="PF00003">
    <property type="entry name" value="7tm_3"/>
    <property type="match status" value="1"/>
</dbReference>
<evidence type="ECO:0000313" key="12">
    <source>
        <dbReference type="Proteomes" id="UP000193944"/>
    </source>
</evidence>
<feature type="domain" description="G-protein coupled receptors family 3 profile" evidence="10">
    <location>
        <begin position="350"/>
        <end position="585"/>
    </location>
</feature>
<dbReference type="PANTHER" id="PTHR43649">
    <property type="entry name" value="ARABINOSE-BINDING PROTEIN-RELATED"/>
    <property type="match status" value="1"/>
</dbReference>
<proteinExistence type="predicted"/>
<dbReference type="InterPro" id="IPR050490">
    <property type="entry name" value="Bact_solute-bd_prot1"/>
</dbReference>
<dbReference type="PANTHER" id="PTHR43649:SF33">
    <property type="entry name" value="POLYGALACTURONAN_RHAMNOGALACTURONAN-BINDING PROTEIN YTCQ"/>
    <property type="match status" value="1"/>
</dbReference>
<protein>
    <submittedName>
        <fullName evidence="11">Periplasmic binding protein-like II</fullName>
    </submittedName>
</protein>
<dbReference type="GO" id="GO:0004930">
    <property type="term" value="F:G protein-coupled receptor activity"/>
    <property type="evidence" value="ECO:0007669"/>
    <property type="project" value="InterPro"/>
</dbReference>
<keyword evidence="8" id="KW-0449">Lipoprotein</keyword>
<name>A0A1Y1X8H8_9FUNG</name>
<dbReference type="AlphaFoldDB" id="A0A1Y1X8H8"/>
<feature type="non-terminal residue" evidence="11">
    <location>
        <position position="1"/>
    </location>
</feature>
<evidence type="ECO:0000256" key="9">
    <source>
        <dbReference type="SAM" id="Phobius"/>
    </source>
</evidence>
<feature type="transmembrane region" description="Helical" evidence="9">
    <location>
        <begin position="414"/>
        <end position="432"/>
    </location>
</feature>
<evidence type="ECO:0000313" key="11">
    <source>
        <dbReference type="EMBL" id="ORX81644.1"/>
    </source>
</evidence>
<dbReference type="SUPFAM" id="SSF53850">
    <property type="entry name" value="Periplasmic binding protein-like II"/>
    <property type="match status" value="1"/>
</dbReference>
<evidence type="ECO:0000256" key="2">
    <source>
        <dbReference type="ARBA" id="ARBA00022475"/>
    </source>
</evidence>
<evidence type="ECO:0000256" key="4">
    <source>
        <dbReference type="ARBA" id="ARBA00022729"/>
    </source>
</evidence>
<evidence type="ECO:0000256" key="7">
    <source>
        <dbReference type="ARBA" id="ARBA00023139"/>
    </source>
</evidence>
<feature type="transmembrane region" description="Helical" evidence="9">
    <location>
        <begin position="383"/>
        <end position="402"/>
    </location>
</feature>
<dbReference type="EMBL" id="MCFG01000114">
    <property type="protein sequence ID" value="ORX81644.1"/>
    <property type="molecule type" value="Genomic_DNA"/>
</dbReference>
<evidence type="ECO:0000256" key="1">
    <source>
        <dbReference type="ARBA" id="ARBA00004141"/>
    </source>
</evidence>
<evidence type="ECO:0000256" key="6">
    <source>
        <dbReference type="ARBA" id="ARBA00023136"/>
    </source>
</evidence>
<feature type="transmembrane region" description="Helical" evidence="9">
    <location>
        <begin position="453"/>
        <end position="473"/>
    </location>
</feature>
<gene>
    <name evidence="11" type="ORF">BCR32DRAFT_299287</name>
</gene>
<keyword evidence="12" id="KW-1185">Reference proteome</keyword>
<organism evidence="11 12">
    <name type="scientific">Anaeromyces robustus</name>
    <dbReference type="NCBI Taxonomy" id="1754192"/>
    <lineage>
        <taxon>Eukaryota</taxon>
        <taxon>Fungi</taxon>
        <taxon>Fungi incertae sedis</taxon>
        <taxon>Chytridiomycota</taxon>
        <taxon>Chytridiomycota incertae sedis</taxon>
        <taxon>Neocallimastigomycetes</taxon>
        <taxon>Neocallimastigales</taxon>
        <taxon>Neocallimastigaceae</taxon>
        <taxon>Anaeromyces</taxon>
    </lineage>
</organism>
<reference evidence="11 12" key="1">
    <citation type="submission" date="2016-08" db="EMBL/GenBank/DDBJ databases">
        <title>A Parts List for Fungal Cellulosomes Revealed by Comparative Genomics.</title>
        <authorList>
            <consortium name="DOE Joint Genome Institute"/>
            <person name="Haitjema C.H."/>
            <person name="Gilmore S.P."/>
            <person name="Henske J.K."/>
            <person name="Solomon K.V."/>
            <person name="De Groot R."/>
            <person name="Kuo A."/>
            <person name="Mondo S.J."/>
            <person name="Salamov A.A."/>
            <person name="Labutti K."/>
            <person name="Zhao Z."/>
            <person name="Chiniquy J."/>
            <person name="Barry K."/>
            <person name="Brewer H.M."/>
            <person name="Purvine S.O."/>
            <person name="Wright A.T."/>
            <person name="Boxma B."/>
            <person name="Van Alen T."/>
            <person name="Hackstein J.H."/>
            <person name="Baker S.E."/>
            <person name="Grigoriev I.V."/>
            <person name="O'Malley M.A."/>
        </authorList>
    </citation>
    <scope>NUCLEOTIDE SEQUENCE [LARGE SCALE GENOMIC DNA]</scope>
    <source>
        <strain evidence="11 12">S4</strain>
    </source>
</reference>
<comment type="caution">
    <text evidence="11">The sequence shown here is derived from an EMBL/GenBank/DDBJ whole genome shotgun (WGS) entry which is preliminary data.</text>
</comment>
<accession>A0A1Y1X8H8</accession>
<dbReference type="InterPro" id="IPR017978">
    <property type="entry name" value="GPCR_3_C"/>
</dbReference>
<feature type="transmembrane region" description="Helical" evidence="9">
    <location>
        <begin position="493"/>
        <end position="521"/>
    </location>
</feature>